<reference evidence="2" key="1">
    <citation type="journal article" date="2019" name="Nat. Med.">
        <title>A library of human gut bacterial isolates paired with longitudinal multiomics data enables mechanistic microbiome research.</title>
        <authorList>
            <person name="Poyet M."/>
            <person name="Groussin M."/>
            <person name="Gibbons S.M."/>
            <person name="Avila-Pacheco J."/>
            <person name="Jiang X."/>
            <person name="Kearney S.M."/>
            <person name="Perrotta A.R."/>
            <person name="Berdy B."/>
            <person name="Zhao S."/>
            <person name="Lieberman T.D."/>
            <person name="Swanson P.K."/>
            <person name="Smith M."/>
            <person name="Roesemann S."/>
            <person name="Alexander J.E."/>
            <person name="Rich S.A."/>
            <person name="Livny J."/>
            <person name="Vlamakis H."/>
            <person name="Clish C."/>
            <person name="Bullock K."/>
            <person name="Deik A."/>
            <person name="Scott J."/>
            <person name="Pierce K.A."/>
            <person name="Xavier R.J."/>
            <person name="Alm E.J."/>
        </authorList>
    </citation>
    <scope>NUCLEOTIDE SEQUENCE</scope>
    <source>
        <strain evidence="2">BIOML-A4</strain>
    </source>
</reference>
<accession>A0A6G1ZIB9</accession>
<proteinExistence type="predicted"/>
<dbReference type="SUPFAM" id="SSF51126">
    <property type="entry name" value="Pectin lyase-like"/>
    <property type="match status" value="2"/>
</dbReference>
<protein>
    <submittedName>
        <fullName evidence="2">Uncharacterized protein</fullName>
    </submittedName>
</protein>
<feature type="region of interest" description="Disordered" evidence="1">
    <location>
        <begin position="1315"/>
        <end position="1340"/>
    </location>
</feature>
<sequence length="1526" mass="163272">MKKRYTRRFAVMMWLSLIGLLPMMAQVTKPIEIKSMEQLQEVLSSPRLRSDAVTDLPITANGILVDKNVSVNAGSYRMHGGPLIRAEGYTGILLTVKAGGNIAIENTIDGANIDAQNMPLIQIEKEGILSLEKDGVFKNNKGIEHALCLLNYGLFNLNGGTITGNLGGGNHVIANFGVANLNSGQIVKNEASGSVYVGSPGTVSLNSSNVTLNGTDATLFVERGSPLKLTSSLKYEITIETVMDEGDIVAVGSGNYRLTENDLAKMIHKSTQHPDLVFKLENNQVILSKPSSGTGEITTPEELQDAINKAPGTVNNPTVIEIKGDITLTKTIEITNKYVILTGGTVSNGITTGQGTMFKINSGQLIFQKITIDGGNTGPAMPYHMSCLVNLQGGTVIMNEGAILTGAGLTGDVSAVWIFKGEFIMNGGQITKNYFYGGLSMASVVSIYDGSFTMNGGEIFNNVGSDYYIVGLFGYSSKVKFVFNGGMIYQNTGGYLRLATGDFIIDKNTPDQFIRDAIQIQNESVIYIKQRLLFTLTIQFNVNWTIPDNFVLARGYSGYQITEDDLKKIKLPDGYTLVLSNNTIIIKKSGSSGEITDVDGLQAAIDAASVGSIDNPTLITINKSFAITKTILIKKKHIKLTGETLTAGVTTANYCRMFDVMDGGALILEKITLDGKFGSYCSFARVDASSSFIMHSQAILQSAQSGENWLSLEIAGSFVMDGGTIRNNVGNKCPVIYLAPTSKWTYTGGNIIDNKSTVDNAVYSIVTSLGQATLKTCEIIGNSGIAILCGGSINIDGASFSQNTCALGLSSKGTVYVKNNRGLNDQVYYLSESGTNYLAIQSSLVADININVVSTVVKEGFVLAKGSGYTLTESDLKRFVLTSALAKNWIVKLVDNTVVLSKGGSSSDIDTQEKLQAAIDASKGTASAPATITIFKEILIYRSILIRNKYVKLTGGILKNAASADLRMFDVGSGYLGLTNITLDGNKKNATGYCTLIEMNGGSCELLEGTTLTNALARGGSDAVVSIAHGSLAFKAGSISGNTSEGGDVIWVSGSGNFSMTGGSVTGNNNSGRYIMAAIEMTYGVMNLSGGSIGNNSGNRYGLYVTKPFTLGGNAKIEEVIILSGEGKILVSSALKNKVTIGYMKTNMPSGTIVASGTGNYKLTEADVKQFTYRYANTYSFSLSGNDIVLTNLDAVNKLFNVKVETYKDGILSVDRATAKENELVTVTVKPASGKKLYTEMLRYNDVNKLTSTNKENVYTFKMPPANVLVTASFIPEQVHVEPVDTAGAGFKPDDDLIPDGAISDLETLIDRLGGGNPPMDMKPEANPVPENKLSDPLSDAVDKAKGNGDDVIGSLAELITLVTKNTSGVVLTTEVLYALPSKVTLRVYLPNRLIVSEQLRASGTSNYYILNECEGNVTRIEPTYDPNENTLMFSTDKLGTFVVLNENTPTANGGIVKDNVQISVVEGQIVVKGLQHGAYYTIYDFSGRLLKRAVYKGETVLYRPELSGSYIIDYSSGSRKVFFSK</sequence>
<dbReference type="EMBL" id="WKLP01000034">
    <property type="protein sequence ID" value="MRY13713.1"/>
    <property type="molecule type" value="Genomic_DNA"/>
</dbReference>
<gene>
    <name evidence="2" type="ORF">GKE01_19905</name>
</gene>
<dbReference type="RefSeq" id="WP_154278362.1">
    <property type="nucleotide sequence ID" value="NZ_WKLJ01000033.1"/>
</dbReference>
<organism evidence="2">
    <name type="scientific">Parabacteroides goldsteinii</name>
    <dbReference type="NCBI Taxonomy" id="328812"/>
    <lineage>
        <taxon>Bacteria</taxon>
        <taxon>Pseudomonadati</taxon>
        <taxon>Bacteroidota</taxon>
        <taxon>Bacteroidia</taxon>
        <taxon>Bacteroidales</taxon>
        <taxon>Tannerellaceae</taxon>
        <taxon>Parabacteroides</taxon>
    </lineage>
</organism>
<comment type="caution">
    <text evidence="2">The sequence shown here is derived from an EMBL/GenBank/DDBJ whole genome shotgun (WGS) entry which is preliminary data.</text>
</comment>
<evidence type="ECO:0000256" key="1">
    <source>
        <dbReference type="SAM" id="MobiDB-lite"/>
    </source>
</evidence>
<evidence type="ECO:0000313" key="2">
    <source>
        <dbReference type="EMBL" id="MRY13713.1"/>
    </source>
</evidence>
<dbReference type="InterPro" id="IPR011050">
    <property type="entry name" value="Pectin_lyase_fold/virulence"/>
</dbReference>
<name>A0A6G1ZIB9_9BACT</name>